<dbReference type="EMBL" id="JASCZI010000485">
    <property type="protein sequence ID" value="MED6112051.1"/>
    <property type="molecule type" value="Genomic_DNA"/>
</dbReference>
<sequence length="140" mass="16076">MHLTFTTKCTIKYDACLALIAGHELTRRLTSRTQRLLGINPKYGFSTVKCRVIYQSGPYYPFEYAPYPSEKWMIIQKPSGSYPSKQSRKWDSTHVLVCYASDVRTKATSFNNPFTHIFQRPVPKTVSRKSHLVAGIHQTT</sequence>
<reference evidence="1 2" key="1">
    <citation type="journal article" date="2023" name="Plants (Basel)">
        <title>Bridging the Gap: Combining Genomics and Transcriptomics Approaches to Understand Stylosanthes scabra, an Orphan Legume from the Brazilian Caatinga.</title>
        <authorList>
            <person name="Ferreira-Neto J.R.C."/>
            <person name="da Silva M.D."/>
            <person name="Binneck E."/>
            <person name="de Melo N.F."/>
            <person name="da Silva R.H."/>
            <person name="de Melo A.L.T.M."/>
            <person name="Pandolfi V."/>
            <person name="Bustamante F.O."/>
            <person name="Brasileiro-Vidal A.C."/>
            <person name="Benko-Iseppon A.M."/>
        </authorList>
    </citation>
    <scope>NUCLEOTIDE SEQUENCE [LARGE SCALE GENOMIC DNA]</scope>
    <source>
        <tissue evidence="1">Leaves</tissue>
    </source>
</reference>
<proteinExistence type="predicted"/>
<name>A0ABU6QJB7_9FABA</name>
<evidence type="ECO:0000313" key="2">
    <source>
        <dbReference type="Proteomes" id="UP001341840"/>
    </source>
</evidence>
<protein>
    <submittedName>
        <fullName evidence="1">Uncharacterized protein</fullName>
    </submittedName>
</protein>
<gene>
    <name evidence="1" type="ORF">PIB30_058158</name>
</gene>
<comment type="caution">
    <text evidence="1">The sequence shown here is derived from an EMBL/GenBank/DDBJ whole genome shotgun (WGS) entry which is preliminary data.</text>
</comment>
<accession>A0ABU6QJB7</accession>
<organism evidence="1 2">
    <name type="scientific">Stylosanthes scabra</name>
    <dbReference type="NCBI Taxonomy" id="79078"/>
    <lineage>
        <taxon>Eukaryota</taxon>
        <taxon>Viridiplantae</taxon>
        <taxon>Streptophyta</taxon>
        <taxon>Embryophyta</taxon>
        <taxon>Tracheophyta</taxon>
        <taxon>Spermatophyta</taxon>
        <taxon>Magnoliopsida</taxon>
        <taxon>eudicotyledons</taxon>
        <taxon>Gunneridae</taxon>
        <taxon>Pentapetalae</taxon>
        <taxon>rosids</taxon>
        <taxon>fabids</taxon>
        <taxon>Fabales</taxon>
        <taxon>Fabaceae</taxon>
        <taxon>Papilionoideae</taxon>
        <taxon>50 kb inversion clade</taxon>
        <taxon>dalbergioids sensu lato</taxon>
        <taxon>Dalbergieae</taxon>
        <taxon>Pterocarpus clade</taxon>
        <taxon>Stylosanthes</taxon>
    </lineage>
</organism>
<evidence type="ECO:0000313" key="1">
    <source>
        <dbReference type="EMBL" id="MED6112051.1"/>
    </source>
</evidence>
<keyword evidence="2" id="KW-1185">Reference proteome</keyword>
<dbReference type="Proteomes" id="UP001341840">
    <property type="component" value="Unassembled WGS sequence"/>
</dbReference>